<feature type="transmembrane region" description="Helical" evidence="5">
    <location>
        <begin position="164"/>
        <end position="185"/>
    </location>
</feature>
<accession>A0A8R1WFZ7</accession>
<feature type="transmembrane region" description="Helical" evidence="5">
    <location>
        <begin position="415"/>
        <end position="438"/>
    </location>
</feature>
<feature type="transmembrane region" description="Helical" evidence="5">
    <location>
        <begin position="205"/>
        <end position="224"/>
    </location>
</feature>
<feature type="transmembrane region" description="Helical" evidence="5">
    <location>
        <begin position="104"/>
        <end position="122"/>
    </location>
</feature>
<evidence type="ECO:0000256" key="2">
    <source>
        <dbReference type="ARBA" id="ARBA00022692"/>
    </source>
</evidence>
<feature type="transmembrane region" description="Helical" evidence="5">
    <location>
        <begin position="450"/>
        <end position="473"/>
    </location>
</feature>
<dbReference type="AlphaFoldDB" id="A0A8R1WFZ7"/>
<protein>
    <recommendedName>
        <fullName evidence="6">Amino acid transporter transmembrane domain-containing protein</fullName>
    </recommendedName>
</protein>
<dbReference type="EnsemblMetazoa" id="XM_004924853.2">
    <property type="protein sequence ID" value="XP_004924910.2"/>
    <property type="gene ID" value="LOC101738075"/>
</dbReference>
<evidence type="ECO:0000313" key="8">
    <source>
        <dbReference type="Proteomes" id="UP000005204"/>
    </source>
</evidence>
<feature type="transmembrane region" description="Helical" evidence="5">
    <location>
        <begin position="231"/>
        <end position="251"/>
    </location>
</feature>
<organism evidence="7 8">
    <name type="scientific">Bombyx mori</name>
    <name type="common">Silk moth</name>
    <dbReference type="NCBI Taxonomy" id="7091"/>
    <lineage>
        <taxon>Eukaryota</taxon>
        <taxon>Metazoa</taxon>
        <taxon>Ecdysozoa</taxon>
        <taxon>Arthropoda</taxon>
        <taxon>Hexapoda</taxon>
        <taxon>Insecta</taxon>
        <taxon>Pterygota</taxon>
        <taxon>Neoptera</taxon>
        <taxon>Endopterygota</taxon>
        <taxon>Lepidoptera</taxon>
        <taxon>Glossata</taxon>
        <taxon>Ditrysia</taxon>
        <taxon>Bombycoidea</taxon>
        <taxon>Bombycidae</taxon>
        <taxon>Bombycinae</taxon>
        <taxon>Bombyx</taxon>
    </lineage>
</organism>
<dbReference type="InterPro" id="IPR013057">
    <property type="entry name" value="AA_transpt_TM"/>
</dbReference>
<dbReference type="GeneID" id="101738075"/>
<evidence type="ECO:0000256" key="5">
    <source>
        <dbReference type="SAM" id="Phobius"/>
    </source>
</evidence>
<evidence type="ECO:0000256" key="3">
    <source>
        <dbReference type="ARBA" id="ARBA00022989"/>
    </source>
</evidence>
<sequence>MSLRPDNTKNDMSKRISSSSIYSNRGSLSTNLNQYLDFERDSSVATYELYPGTETDNYDFTVERHSPLLYNLFESTAYLIKGFFGAGILNVHVAYMFAGLWTSLVVTFVMGGIICRCMMLLVKSAHKMYVLLRVPRLTYADLVEAVVAIGPLKKLRNYSKTLRYFVDICLFVQMCGTCCIYEIIIATTLKKVLEAVSPSLSHQELHLRIYVMITMVPLIAVCLIRNMRYLAPFSLLADLFIGICMAIALYYGMSSTVPIRERPAWKNYGGLIRGSSIILYALSGITATLPVENNMERPKLFFIVLQYGMSVVLCLVTVTGFFGYWGFGENCQGPITVHMGVSEVFPLILQFKLILMLCVTFGVKFWVPFRLVWYYLGKLHNRDRKLWERIYMMFLIILITGITTLVPNLTSVMVFMGSFLFPLTAIIFPALIDSFAFWNEYQKERFRWKLTINIMSVMIAFTIVGSAFCLMFIKV</sequence>
<dbReference type="GO" id="GO:0005774">
    <property type="term" value="C:vacuolar membrane"/>
    <property type="evidence" value="ECO:0007669"/>
    <property type="project" value="TreeGrafter"/>
</dbReference>
<feature type="transmembrane region" description="Helical" evidence="5">
    <location>
        <begin position="301"/>
        <end position="327"/>
    </location>
</feature>
<dbReference type="GO" id="GO:0015179">
    <property type="term" value="F:L-amino acid transmembrane transporter activity"/>
    <property type="evidence" value="ECO:0007669"/>
    <property type="project" value="TreeGrafter"/>
</dbReference>
<keyword evidence="8" id="KW-1185">Reference proteome</keyword>
<dbReference type="Proteomes" id="UP000005204">
    <property type="component" value="Unassembled WGS sequence"/>
</dbReference>
<evidence type="ECO:0000256" key="1">
    <source>
        <dbReference type="ARBA" id="ARBA00004141"/>
    </source>
</evidence>
<feature type="transmembrane region" description="Helical" evidence="5">
    <location>
        <begin position="347"/>
        <end position="369"/>
    </location>
</feature>
<keyword evidence="4 5" id="KW-0472">Membrane</keyword>
<dbReference type="KEGG" id="bmor:101738075"/>
<name>A0A8R1WFZ7_BOMMO</name>
<feature type="transmembrane region" description="Helical" evidence="5">
    <location>
        <begin position="78"/>
        <end position="98"/>
    </location>
</feature>
<feature type="domain" description="Amino acid transporter transmembrane" evidence="6">
    <location>
        <begin position="74"/>
        <end position="464"/>
    </location>
</feature>
<feature type="transmembrane region" description="Helical" evidence="5">
    <location>
        <begin position="390"/>
        <end position="409"/>
    </location>
</feature>
<dbReference type="PANTHER" id="PTHR22950">
    <property type="entry name" value="AMINO ACID TRANSPORTER"/>
    <property type="match status" value="1"/>
</dbReference>
<reference evidence="8" key="1">
    <citation type="journal article" date="2008" name="Insect Biochem. Mol. Biol.">
        <title>The genome of a lepidopteran model insect, the silkworm Bombyx mori.</title>
        <authorList>
            <consortium name="International Silkworm Genome Consortium"/>
        </authorList>
    </citation>
    <scope>NUCLEOTIDE SEQUENCE [LARGE SCALE GENOMIC DNA]</scope>
    <source>
        <strain evidence="8">p50T</strain>
    </source>
</reference>
<reference evidence="7" key="2">
    <citation type="submission" date="2022-06" db="UniProtKB">
        <authorList>
            <consortium name="EnsemblMetazoa"/>
        </authorList>
    </citation>
    <scope>IDENTIFICATION</scope>
    <source>
        <strain evidence="7">p50T (Dazao)</strain>
    </source>
</reference>
<keyword evidence="3 5" id="KW-1133">Transmembrane helix</keyword>
<dbReference type="PANTHER" id="PTHR22950:SF349">
    <property type="entry name" value="AMINO ACID TRANSPORTER TRANSMEMBRANE DOMAIN-CONTAINING PROTEIN"/>
    <property type="match status" value="1"/>
</dbReference>
<evidence type="ECO:0000313" key="7">
    <source>
        <dbReference type="EnsemblMetazoa" id="XP_004924910.2"/>
    </source>
</evidence>
<proteinExistence type="predicted"/>
<dbReference type="RefSeq" id="XP_004924910.2">
    <property type="nucleotide sequence ID" value="XM_004924853.3"/>
</dbReference>
<feature type="transmembrane region" description="Helical" evidence="5">
    <location>
        <begin position="271"/>
        <end position="289"/>
    </location>
</feature>
<evidence type="ECO:0000259" key="6">
    <source>
        <dbReference type="Pfam" id="PF01490"/>
    </source>
</evidence>
<comment type="subcellular location">
    <subcellularLocation>
        <location evidence="1">Membrane</location>
        <topology evidence="1">Multi-pass membrane protein</topology>
    </subcellularLocation>
</comment>
<dbReference type="Pfam" id="PF01490">
    <property type="entry name" value="Aa_trans"/>
    <property type="match status" value="1"/>
</dbReference>
<evidence type="ECO:0000256" key="4">
    <source>
        <dbReference type="ARBA" id="ARBA00023136"/>
    </source>
</evidence>
<keyword evidence="2 5" id="KW-0812">Transmembrane</keyword>